<reference evidence="3 4" key="1">
    <citation type="submission" date="2016-10" db="EMBL/GenBank/DDBJ databases">
        <authorList>
            <person name="de Groot N.N."/>
        </authorList>
    </citation>
    <scope>NUCLEOTIDE SEQUENCE [LARGE SCALE GENOMIC DNA]</scope>
    <source>
        <strain evidence="3 4">DSM 23399</strain>
    </source>
</reference>
<accession>A0A1I1BBL8</accession>
<dbReference type="InterPro" id="IPR036291">
    <property type="entry name" value="NAD(P)-bd_dom_sf"/>
</dbReference>
<dbReference type="Gene3D" id="3.40.50.720">
    <property type="entry name" value="NAD(P)-binding Rossmann-like Domain"/>
    <property type="match status" value="1"/>
</dbReference>
<dbReference type="InterPro" id="IPR043906">
    <property type="entry name" value="Gfo/Idh/MocA_OxRdtase_bact_C"/>
</dbReference>
<evidence type="ECO:0000259" key="1">
    <source>
        <dbReference type="Pfam" id="PF01408"/>
    </source>
</evidence>
<proteinExistence type="predicted"/>
<dbReference type="SUPFAM" id="SSF55347">
    <property type="entry name" value="Glyceraldehyde-3-phosphate dehydrogenase-like, C-terminal domain"/>
    <property type="match status" value="1"/>
</dbReference>
<name>A0A1I1BBL8_9BACT</name>
<dbReference type="SUPFAM" id="SSF51735">
    <property type="entry name" value="NAD(P)-binding Rossmann-fold domains"/>
    <property type="match status" value="1"/>
</dbReference>
<dbReference type="PANTHER" id="PTHR43818">
    <property type="entry name" value="BCDNA.GH03377"/>
    <property type="match status" value="1"/>
</dbReference>
<feature type="domain" description="Gfo/Idh/MocA-like oxidoreductase bacterial type C-terminal" evidence="2">
    <location>
        <begin position="239"/>
        <end position="296"/>
    </location>
</feature>
<dbReference type="AlphaFoldDB" id="A0A1I1BBL8"/>
<evidence type="ECO:0000259" key="2">
    <source>
        <dbReference type="Pfam" id="PF19051"/>
    </source>
</evidence>
<organism evidence="3 4">
    <name type="scientific">Algoriphagus aquimarinus</name>
    <dbReference type="NCBI Taxonomy" id="237018"/>
    <lineage>
        <taxon>Bacteria</taxon>
        <taxon>Pseudomonadati</taxon>
        <taxon>Bacteroidota</taxon>
        <taxon>Cytophagia</taxon>
        <taxon>Cytophagales</taxon>
        <taxon>Cyclobacteriaceae</taxon>
        <taxon>Algoriphagus</taxon>
    </lineage>
</organism>
<protein>
    <submittedName>
        <fullName evidence="3">Oxidoreductase family, NAD-binding Rossmann fold</fullName>
    </submittedName>
</protein>
<gene>
    <name evidence="3" type="ORF">SAMN04489723_1122</name>
</gene>
<keyword evidence="4" id="KW-1185">Reference proteome</keyword>
<dbReference type="InterPro" id="IPR050463">
    <property type="entry name" value="Gfo/Idh/MocA_oxidrdct_glycsds"/>
</dbReference>
<dbReference type="Proteomes" id="UP000198790">
    <property type="component" value="Unassembled WGS sequence"/>
</dbReference>
<dbReference type="GO" id="GO:0000166">
    <property type="term" value="F:nucleotide binding"/>
    <property type="evidence" value="ECO:0007669"/>
    <property type="project" value="InterPro"/>
</dbReference>
<dbReference type="InterPro" id="IPR000683">
    <property type="entry name" value="Gfo/Idh/MocA-like_OxRdtase_N"/>
</dbReference>
<feature type="domain" description="Gfo/Idh/MocA-like oxidoreductase N-terminal" evidence="1">
    <location>
        <begin position="69"/>
        <end position="190"/>
    </location>
</feature>
<dbReference type="PANTHER" id="PTHR43818:SF3">
    <property type="entry name" value="OXIDOREDUCTASE-RELATED"/>
    <property type="match status" value="1"/>
</dbReference>
<dbReference type="Pfam" id="PF19051">
    <property type="entry name" value="GFO_IDH_MocA_C2"/>
    <property type="match status" value="1"/>
</dbReference>
<dbReference type="STRING" id="237018.SAMN04489723_1122"/>
<evidence type="ECO:0000313" key="3">
    <source>
        <dbReference type="EMBL" id="SFB47046.1"/>
    </source>
</evidence>
<sequence>MKRVEAKNTYFLIRNTIRTPKFPHNMKKDRRNFLKTGSLAAFGLSGISIIPSSVLGKSMGHIAPSDKVNLACCGIGNRGAQIINELYETGLCNIVALCDVDMGAPHTTAIMNKFPNAKRFQDFRKMFDEFGNGFEAITVGTPDFSHFPITMLAMSEGKHVYTEKPMARTFNEVSLMMDSAKRHNVVTQMGNQGHSEANYFQFKAWKEAGIIKDVTAVTAHMNSPRRWHGWDVNMQSFPKAEAIPSTMDWDTWMMARSDHDYNKDFINGQWRCWYDFGMGALGDWGAHTMDTAHEFLDLGLPYEVDPVMLKGHNPFFFPMSSTLAFKFPKRGDMPALTMTWYDGVDNVPPVPADYGTSELDANIPAASNGQIQPAKLNPGKIIYGKDLTFKGGSHGSTLSIIGEAKAKDMASKLPEVPESPSNHFANFLKACKGEEQTRSRFEIAGPLSQVFCLGVLAQQLNTTLKFDRETQRVTNNPLANQLLGGEVPRKGWEEYYTL</sequence>
<dbReference type="EMBL" id="FOKK01000012">
    <property type="protein sequence ID" value="SFB47046.1"/>
    <property type="molecule type" value="Genomic_DNA"/>
</dbReference>
<dbReference type="Pfam" id="PF01408">
    <property type="entry name" value="GFO_IDH_MocA"/>
    <property type="match status" value="1"/>
</dbReference>
<evidence type="ECO:0000313" key="4">
    <source>
        <dbReference type="Proteomes" id="UP000198790"/>
    </source>
</evidence>